<evidence type="ECO:0000313" key="9">
    <source>
        <dbReference type="EMBL" id="KAG0458496.1"/>
    </source>
</evidence>
<evidence type="ECO:0000256" key="1">
    <source>
        <dbReference type="ARBA" id="ARBA00004123"/>
    </source>
</evidence>
<evidence type="ECO:0000313" key="12">
    <source>
        <dbReference type="Proteomes" id="UP000639772"/>
    </source>
</evidence>
<keyword evidence="5 6" id="KW-0539">Nucleus</keyword>
<dbReference type="GO" id="GO:0045892">
    <property type="term" value="P:negative regulation of DNA-templated transcription"/>
    <property type="evidence" value="ECO:0007669"/>
    <property type="project" value="UniProtKB-UniRule"/>
</dbReference>
<evidence type="ECO:0000256" key="2">
    <source>
        <dbReference type="ARBA" id="ARBA00022491"/>
    </source>
</evidence>
<reference evidence="11 12" key="1">
    <citation type="journal article" date="2020" name="Nat. Food">
        <title>A phased Vanilla planifolia genome enables genetic improvement of flavour and production.</title>
        <authorList>
            <person name="Hasing T."/>
            <person name="Tang H."/>
            <person name="Brym M."/>
            <person name="Khazi F."/>
            <person name="Huang T."/>
            <person name="Chambers A.H."/>
        </authorList>
    </citation>
    <scope>NUCLEOTIDE SEQUENCE [LARGE SCALE GENOMIC DNA]</scope>
    <source>
        <tissue evidence="10">Leaf</tissue>
    </source>
</reference>
<accession>A0A835UGM2</accession>
<dbReference type="GO" id="GO:0005634">
    <property type="term" value="C:nucleus"/>
    <property type="evidence" value="ECO:0007669"/>
    <property type="project" value="UniProtKB-SubCell"/>
</dbReference>
<dbReference type="NCBIfam" id="TIGR01568">
    <property type="entry name" value="A_thal_3678"/>
    <property type="match status" value="1"/>
</dbReference>
<evidence type="ECO:0000313" key="11">
    <source>
        <dbReference type="Proteomes" id="UP000636800"/>
    </source>
</evidence>
<dbReference type="Proteomes" id="UP000636800">
    <property type="component" value="Chromosome 12"/>
</dbReference>
<dbReference type="PROSITE" id="PS51754">
    <property type="entry name" value="OVATE"/>
    <property type="match status" value="1"/>
</dbReference>
<feature type="compositionally biased region" description="Acidic residues" evidence="7">
    <location>
        <begin position="211"/>
        <end position="228"/>
    </location>
</feature>
<keyword evidence="2 6" id="KW-0678">Repressor</keyword>
<feature type="compositionally biased region" description="Basic and acidic residues" evidence="7">
    <location>
        <begin position="166"/>
        <end position="175"/>
    </location>
</feature>
<sequence>MVIGRFMRRASGNTLSFIKLGISLLPQILKNDMARRCGIRLFDSCISKDDTAQSQILHLPAPADPFPLPPPPPHIRLAPVVSSSGFCCRRPARRPNLGVSADFEDLPRARETPVYLWRKEEKWHVVSCGGFTPSTASAVAASPRHKIDSDGSDTGIVLPPAAALPNDRRRREVALRQRRRNQRKKPQPNFRLRSRQLGSSSSADANCLFSSEEEGEEDSVEEEEEEDLLISSKSNSTTDSSFDQTELRRLKAAVVDRTPPDSSPWMKRKPRFQDVGASEVDGVTSKSLAVVKQSEDPRADFRQSMAEMVVEKGIYDVADLEELLHCFLSLNSEHHHRSIVAAFQDVWEAIFPTTPLRRNPVPGHHSVVY</sequence>
<keyword evidence="11" id="KW-1185">Reference proteome</keyword>
<proteinExistence type="predicted"/>
<dbReference type="InterPro" id="IPR006458">
    <property type="entry name" value="Ovate_C"/>
</dbReference>
<dbReference type="EMBL" id="JADCNM010000012">
    <property type="protein sequence ID" value="KAG0460195.1"/>
    <property type="molecule type" value="Genomic_DNA"/>
</dbReference>
<dbReference type="AlphaFoldDB" id="A0A835UGM2"/>
<dbReference type="PANTHER" id="PTHR33057">
    <property type="entry name" value="TRANSCRIPTION REPRESSOR OFP7-RELATED"/>
    <property type="match status" value="1"/>
</dbReference>
<keyword evidence="4 6" id="KW-0804">Transcription</keyword>
<protein>
    <recommendedName>
        <fullName evidence="6">Transcription repressor</fullName>
    </recommendedName>
    <alternativeName>
        <fullName evidence="6">Ovate family protein</fullName>
    </alternativeName>
</protein>
<feature type="domain" description="OVATE" evidence="8">
    <location>
        <begin position="290"/>
        <end position="349"/>
    </location>
</feature>
<feature type="region of interest" description="Disordered" evidence="7">
    <location>
        <begin position="142"/>
        <end position="245"/>
    </location>
</feature>
<evidence type="ECO:0000256" key="5">
    <source>
        <dbReference type="ARBA" id="ARBA00023242"/>
    </source>
</evidence>
<dbReference type="Proteomes" id="UP000639772">
    <property type="component" value="Chromosome 12"/>
</dbReference>
<dbReference type="PANTHER" id="PTHR33057:SF224">
    <property type="entry name" value="TRANSCRIPTION REPRESSOR"/>
    <property type="match status" value="1"/>
</dbReference>
<dbReference type="OrthoDB" id="1928390at2759"/>
<dbReference type="InterPro" id="IPR038933">
    <property type="entry name" value="Ovate"/>
</dbReference>
<name>A0A835UGM2_VANPL</name>
<evidence type="ECO:0000259" key="8">
    <source>
        <dbReference type="PROSITE" id="PS51754"/>
    </source>
</evidence>
<keyword evidence="3 6" id="KW-0805">Transcription regulation</keyword>
<dbReference type="EMBL" id="JADCNL010000012">
    <property type="protein sequence ID" value="KAG0458496.1"/>
    <property type="molecule type" value="Genomic_DNA"/>
</dbReference>
<evidence type="ECO:0000256" key="3">
    <source>
        <dbReference type="ARBA" id="ARBA00023015"/>
    </source>
</evidence>
<gene>
    <name evidence="10" type="ORF">HPP92_023323</name>
    <name evidence="9" type="ORF">HPP92_023653</name>
</gene>
<evidence type="ECO:0000313" key="10">
    <source>
        <dbReference type="EMBL" id="KAG0460195.1"/>
    </source>
</evidence>
<comment type="caution">
    <text evidence="10">The sequence shown here is derived from an EMBL/GenBank/DDBJ whole genome shotgun (WGS) entry which is preliminary data.</text>
</comment>
<organism evidence="10 12">
    <name type="scientific">Vanilla planifolia</name>
    <name type="common">Vanilla</name>
    <dbReference type="NCBI Taxonomy" id="51239"/>
    <lineage>
        <taxon>Eukaryota</taxon>
        <taxon>Viridiplantae</taxon>
        <taxon>Streptophyta</taxon>
        <taxon>Embryophyta</taxon>
        <taxon>Tracheophyta</taxon>
        <taxon>Spermatophyta</taxon>
        <taxon>Magnoliopsida</taxon>
        <taxon>Liliopsida</taxon>
        <taxon>Asparagales</taxon>
        <taxon>Orchidaceae</taxon>
        <taxon>Vanilloideae</taxon>
        <taxon>Vanilleae</taxon>
        <taxon>Vanilla</taxon>
    </lineage>
</organism>
<feature type="compositionally biased region" description="Low complexity" evidence="7">
    <location>
        <begin position="231"/>
        <end position="241"/>
    </location>
</feature>
<evidence type="ECO:0000256" key="6">
    <source>
        <dbReference type="RuleBase" id="RU367028"/>
    </source>
</evidence>
<evidence type="ECO:0000256" key="4">
    <source>
        <dbReference type="ARBA" id="ARBA00023163"/>
    </source>
</evidence>
<dbReference type="Pfam" id="PF04844">
    <property type="entry name" value="Ovate"/>
    <property type="match status" value="1"/>
</dbReference>
<evidence type="ECO:0000256" key="7">
    <source>
        <dbReference type="SAM" id="MobiDB-lite"/>
    </source>
</evidence>
<feature type="compositionally biased region" description="Basic residues" evidence="7">
    <location>
        <begin position="176"/>
        <end position="186"/>
    </location>
</feature>
<comment type="function">
    <text evidence="6">Transcriptional repressor that regulates multiple aspects of plant growth and development.</text>
</comment>
<comment type="subcellular location">
    <subcellularLocation>
        <location evidence="1 6">Nucleus</location>
    </subcellularLocation>
</comment>